<protein>
    <recommendedName>
        <fullName evidence="5">PDZ domain-containing protein</fullName>
    </recommendedName>
</protein>
<dbReference type="InterPro" id="IPR001478">
    <property type="entry name" value="PDZ"/>
</dbReference>
<dbReference type="SUPFAM" id="SSF50156">
    <property type="entry name" value="PDZ domain-like"/>
    <property type="match status" value="2"/>
</dbReference>
<dbReference type="GO" id="GO:0005929">
    <property type="term" value="C:cilium"/>
    <property type="evidence" value="ECO:0007669"/>
    <property type="project" value="TreeGrafter"/>
</dbReference>
<keyword evidence="2" id="KW-0677">Repeat</keyword>
<comment type="caution">
    <text evidence="6">The sequence shown here is derived from an EMBL/GenBank/DDBJ whole genome shotgun (WGS) entry which is preliminary data.</text>
</comment>
<sequence length="535" mass="60693">MASTRNSNASEFSSKVNDLIPQPEERDAIFRSLEVYQQPLIPPKHQVEYDKLAPPPAGQKLRVVNLRRRQNESLGFAVRGGFEHGIGVFVSQITPGSQADLQGLKVGDEIVRVNGFTIAEAIHEEVLNLIKTYNQIELKVTNIGMLPVRDKAEHDVTWKYVEKQASKRRSQRDSGRKSNSSLDKEGEEVKVFVNLRTAPTLGCSIISGPRHFPGIYVEVVKQNSLAEKVGMEAGDQIIKVNDTSFIDITHKEAVVALKSSKELIVVLRKYVGIPLIQSGSSAMNRQMTQPASPPPLPVADDDSSSLNDRSAVNDRIINRDDIYNTETKMQVDNLFQNTDEVHEVSSYKLKGKEERLPYQSDTEEVIQIVDIIEPEVRIENKHEPLDNKDDDTAERLQTVLQQKLDENKHVPSDNEEEDTADRLQRVLQLKLDENKKEAELLRMQTFEKNKKKRERLEKQLLSKIERNRMDAEKELRFCRHKQEQEEMLRESSGEMDEILSGRGGPLKKTSYGLLGNPQGKQGSDRNNTSDVSTYF</sequence>
<dbReference type="SMART" id="SM00228">
    <property type="entry name" value="PDZ"/>
    <property type="match status" value="2"/>
</dbReference>
<dbReference type="CDD" id="cd06737">
    <property type="entry name" value="PDZ1_harmonin"/>
    <property type="match status" value="1"/>
</dbReference>
<feature type="domain" description="PDZ" evidence="5">
    <location>
        <begin position="188"/>
        <end position="266"/>
    </location>
</feature>
<feature type="region of interest" description="Disordered" evidence="4">
    <location>
        <begin position="163"/>
        <end position="182"/>
    </location>
</feature>
<dbReference type="EMBL" id="UYJE01004340">
    <property type="protein sequence ID" value="VDI27217.1"/>
    <property type="molecule type" value="Genomic_DNA"/>
</dbReference>
<keyword evidence="3" id="KW-0966">Cell projection</keyword>
<evidence type="ECO:0000256" key="2">
    <source>
        <dbReference type="ARBA" id="ARBA00022737"/>
    </source>
</evidence>
<evidence type="ECO:0000313" key="6">
    <source>
        <dbReference type="EMBL" id="VDI27217.1"/>
    </source>
</evidence>
<keyword evidence="7" id="KW-1185">Reference proteome</keyword>
<evidence type="ECO:0000256" key="4">
    <source>
        <dbReference type="SAM" id="MobiDB-lite"/>
    </source>
</evidence>
<dbReference type="InterPro" id="IPR036034">
    <property type="entry name" value="PDZ_sf"/>
</dbReference>
<reference evidence="6" key="1">
    <citation type="submission" date="2018-11" db="EMBL/GenBank/DDBJ databases">
        <authorList>
            <person name="Alioto T."/>
            <person name="Alioto T."/>
        </authorList>
    </citation>
    <scope>NUCLEOTIDE SEQUENCE</scope>
</reference>
<evidence type="ECO:0000256" key="3">
    <source>
        <dbReference type="ARBA" id="ARBA00023273"/>
    </source>
</evidence>
<dbReference type="Proteomes" id="UP000596742">
    <property type="component" value="Unassembled WGS sequence"/>
</dbReference>
<dbReference type="PANTHER" id="PTHR23116">
    <property type="entry name" value="PDZ DOMAIN CONTAINING WHIRLIN AND HARMONIN-RELATED"/>
    <property type="match status" value="1"/>
</dbReference>
<dbReference type="AlphaFoldDB" id="A0A8B6DYQ3"/>
<feature type="domain" description="PDZ" evidence="5">
    <location>
        <begin position="63"/>
        <end position="131"/>
    </location>
</feature>
<dbReference type="Pfam" id="PF00595">
    <property type="entry name" value="PDZ"/>
    <property type="match status" value="2"/>
</dbReference>
<feature type="compositionally biased region" description="Polar residues" evidence="4">
    <location>
        <begin position="518"/>
        <end position="535"/>
    </location>
</feature>
<evidence type="ECO:0000256" key="1">
    <source>
        <dbReference type="ARBA" id="ARBA00004316"/>
    </source>
</evidence>
<organism evidence="6 7">
    <name type="scientific">Mytilus galloprovincialis</name>
    <name type="common">Mediterranean mussel</name>
    <dbReference type="NCBI Taxonomy" id="29158"/>
    <lineage>
        <taxon>Eukaryota</taxon>
        <taxon>Metazoa</taxon>
        <taxon>Spiralia</taxon>
        <taxon>Lophotrochozoa</taxon>
        <taxon>Mollusca</taxon>
        <taxon>Bivalvia</taxon>
        <taxon>Autobranchia</taxon>
        <taxon>Pteriomorphia</taxon>
        <taxon>Mytilida</taxon>
        <taxon>Mytiloidea</taxon>
        <taxon>Mytilidae</taxon>
        <taxon>Mytilinae</taxon>
        <taxon>Mytilus</taxon>
    </lineage>
</organism>
<evidence type="ECO:0000259" key="5">
    <source>
        <dbReference type="PROSITE" id="PS50106"/>
    </source>
</evidence>
<dbReference type="PROSITE" id="PS50106">
    <property type="entry name" value="PDZ"/>
    <property type="match status" value="2"/>
</dbReference>
<feature type="region of interest" description="Disordered" evidence="4">
    <location>
        <begin position="282"/>
        <end position="311"/>
    </location>
</feature>
<evidence type="ECO:0000313" key="7">
    <source>
        <dbReference type="Proteomes" id="UP000596742"/>
    </source>
</evidence>
<dbReference type="GO" id="GO:0002142">
    <property type="term" value="C:stereocilia ankle link complex"/>
    <property type="evidence" value="ECO:0007669"/>
    <property type="project" value="TreeGrafter"/>
</dbReference>
<proteinExistence type="predicted"/>
<dbReference type="OrthoDB" id="7734647at2759"/>
<feature type="region of interest" description="Disordered" evidence="4">
    <location>
        <begin position="485"/>
        <end position="535"/>
    </location>
</feature>
<comment type="subcellular location">
    <subcellularLocation>
        <location evidence="1">Cell projection</location>
    </subcellularLocation>
</comment>
<dbReference type="GO" id="GO:0005886">
    <property type="term" value="C:plasma membrane"/>
    <property type="evidence" value="ECO:0007669"/>
    <property type="project" value="TreeGrafter"/>
</dbReference>
<accession>A0A8B6DYQ3</accession>
<dbReference type="InterPro" id="IPR051844">
    <property type="entry name" value="USH2_Complex_Protein"/>
</dbReference>
<dbReference type="Gene3D" id="2.30.42.10">
    <property type="match status" value="2"/>
</dbReference>
<name>A0A8B6DYQ3_MYTGA</name>
<dbReference type="PANTHER" id="PTHR23116:SF36">
    <property type="entry name" value="HARMONIN"/>
    <property type="match status" value="1"/>
</dbReference>
<dbReference type="GO" id="GO:0032426">
    <property type="term" value="C:stereocilium tip"/>
    <property type="evidence" value="ECO:0007669"/>
    <property type="project" value="TreeGrafter"/>
</dbReference>
<gene>
    <name evidence="6" type="ORF">MGAL_10B000973</name>
</gene>